<evidence type="ECO:0000259" key="1">
    <source>
        <dbReference type="Pfam" id="PF06527"/>
    </source>
</evidence>
<dbReference type="Proteomes" id="UP000235616">
    <property type="component" value="Unassembled WGS sequence"/>
</dbReference>
<dbReference type="EMBL" id="PNYA01000024">
    <property type="protein sequence ID" value="PMS16464.1"/>
    <property type="molecule type" value="Genomic_DNA"/>
</dbReference>
<accession>A0A2N7VH39</accession>
<organism evidence="2 3">
    <name type="scientific">Trinickia dabaoshanensis</name>
    <dbReference type="NCBI Taxonomy" id="564714"/>
    <lineage>
        <taxon>Bacteria</taxon>
        <taxon>Pseudomonadati</taxon>
        <taxon>Pseudomonadota</taxon>
        <taxon>Betaproteobacteria</taxon>
        <taxon>Burkholderiales</taxon>
        <taxon>Burkholderiaceae</taxon>
        <taxon>Trinickia</taxon>
    </lineage>
</organism>
<feature type="domain" description="TniQ" evidence="1">
    <location>
        <begin position="10"/>
        <end position="137"/>
    </location>
</feature>
<evidence type="ECO:0000313" key="3">
    <source>
        <dbReference type="Proteomes" id="UP000235616"/>
    </source>
</evidence>
<keyword evidence="3" id="KW-1185">Reference proteome</keyword>
<gene>
    <name evidence="2" type="ORF">C0Z18_23115</name>
</gene>
<name>A0A2N7VH39_9BURK</name>
<reference evidence="2 3" key="1">
    <citation type="submission" date="2018-01" db="EMBL/GenBank/DDBJ databases">
        <title>Whole genome analyses suggest that Burkholderia sensu lato contains two further novel genera in the rhizoxinica-symbiotica group Mycetohabitans gen. nov., and Trinickia gen. nov.: implications for the evolution of diazotrophy and nodulation in the Burkholderiaceae.</title>
        <authorList>
            <person name="Estrada-de los Santos P."/>
            <person name="Palmer M."/>
            <person name="Chavez-Ramirez B."/>
            <person name="Beukes C."/>
            <person name="Steenkamp E.T."/>
            <person name="Hirsch A.M."/>
            <person name="Manyaka P."/>
            <person name="Maluk M."/>
            <person name="Lafos M."/>
            <person name="Crook M."/>
            <person name="Gross E."/>
            <person name="Simon M.F."/>
            <person name="Bueno dos Reis Junior F."/>
            <person name="Poole P.S."/>
            <person name="Venter S.N."/>
            <person name="James E.K."/>
        </authorList>
    </citation>
    <scope>NUCLEOTIDE SEQUENCE [LARGE SCALE GENOMIC DNA]</scope>
    <source>
        <strain evidence="2 3">GIMN1.004</strain>
    </source>
</reference>
<dbReference type="RefSeq" id="WP_102647785.1">
    <property type="nucleotide sequence ID" value="NZ_PNYA01000024.1"/>
</dbReference>
<dbReference type="InterPro" id="IPR009492">
    <property type="entry name" value="TniQ"/>
</dbReference>
<evidence type="ECO:0000313" key="2">
    <source>
        <dbReference type="EMBL" id="PMS16464.1"/>
    </source>
</evidence>
<comment type="caution">
    <text evidence="2">The sequence shown here is derived from an EMBL/GenBank/DDBJ whole genome shotgun (WGS) entry which is preliminary data.</text>
</comment>
<sequence>MIDRPPSLLIAPTPFLDESPASWIQRVCQKHSLPYRTLLGNLGIPPRQDPDVQLPVDHICHIGRGTAVPLARLRLLGNVFRSIRELPRLGRLLSFAPDGEPSYRVCFACLRTDAIPYLRIQWRFKDWGYCPIHHVPLSERCAECGAPVVAAKVCIGRTADGKTADISDCANCRKPLVGVGPAPNPISTRTSQISAQMSIVSAVIRGYFYLEGFPERMGLDFLLWLDDKYHLNACELAPSKSINIEDAVASSIVRRLLRTYRSASSPSPHILRLTT</sequence>
<dbReference type="AlphaFoldDB" id="A0A2N7VH39"/>
<dbReference type="OrthoDB" id="9036115at2"/>
<proteinExistence type="predicted"/>
<dbReference type="Pfam" id="PF06527">
    <property type="entry name" value="TniQ"/>
    <property type="match status" value="1"/>
</dbReference>
<protein>
    <recommendedName>
        <fullName evidence="1">TniQ domain-containing protein</fullName>
    </recommendedName>
</protein>